<protein>
    <submittedName>
        <fullName evidence="17">Uncharacterized protein</fullName>
    </submittedName>
</protein>
<dbReference type="PANTHER" id="PTHR11731">
    <property type="entry name" value="PROTEASE FAMILY S9B,C DIPEPTIDYL-PEPTIDASE IV-RELATED"/>
    <property type="match status" value="1"/>
</dbReference>
<sequence>MPIKTRQNRFNTFRSNFHPQMTLIKHKFSQSPQLKELSVASPQERNWRGIATALLVIVAMCSIIALAVLVLTPPLLDADQPQKRVTLADVLTHRFLNSVESLEWLDSRRLLVKEAESVRVLELNEGAENGGPIGWTWKTLPGDLFRFGKPSSVSLSPGGRFIILNYAPSKRSPKSTYRIYDTEKQIFENVGPKQSGDENVRVLAWSPNGDHFAYVHENDVFFQRSPSASLSVQLTNESSADLLNGVADWLYEEEILQSAQTLWWSTDGQFLAFLTIDNRQVPHVPISYYAGQQYPFVAQQPYPKTGERKLPEVWLNIWRRNDSTIRRIGTDAIDKSARVYLFSATWLHLHGQPTLAAVWANRFQNQITVSLCTFNSAQCVPSLVQKYAFDSPSTTLPNSAPLRLWAEAEDSKVAPEALVEDAFYTLLPHRRPNGNIYTHLALVHVPAELRGGREAFLAMGDFDVLKINGMDRKRRKIFYTAAAPSPSQRHLFVSPSVSTFDNGLVEPICLSCNISSNCSFHDSSLADQSGDGGASDGRFVYLSCKGPGTPFVLVARLNTADDRLETVLEFGRNDALEKALHTHRLPTVHFERFQLDNGVETSAKVLVPYGVSLNEKRPEHKYPVLVDVYAGPGTQKVTEEWASTNWLDIFFVSNLEFIVVFIDGRGSGHQGWLQKQPLYGNFGTVEVDDQIMTMRALLRKYPLLDEKRVGIWGWSYGGFVTARAVQRDLAVNRTFSCAASVAPVSNFKLYDATYVERYMGEAGPEAYERTDLSTDVRPFRNVSFMLAHGSADDNVHYQNSAEFIRALTDDNIQFRLMVYTDESHNLSGVRWHLYTMLTKFLQNCFAK</sequence>
<name>A0ABD2L4Y8_9BILA</name>
<keyword evidence="8" id="KW-0735">Signal-anchor</keyword>
<dbReference type="FunFam" id="3.40.50.1820:FF:000003">
    <property type="entry name" value="Dipeptidyl peptidase 4"/>
    <property type="match status" value="1"/>
</dbReference>
<dbReference type="InterPro" id="IPR050278">
    <property type="entry name" value="Serine_Prot_S9B/DPPIV"/>
</dbReference>
<evidence type="ECO:0000256" key="11">
    <source>
        <dbReference type="ARBA" id="ARBA00023180"/>
    </source>
</evidence>
<keyword evidence="3" id="KW-0031">Aminopeptidase</keyword>
<evidence type="ECO:0000256" key="10">
    <source>
        <dbReference type="ARBA" id="ARBA00023136"/>
    </source>
</evidence>
<evidence type="ECO:0000256" key="12">
    <source>
        <dbReference type="ARBA" id="ARBA00037847"/>
    </source>
</evidence>
<dbReference type="InterPro" id="IPR029058">
    <property type="entry name" value="AB_hydrolase_fold"/>
</dbReference>
<keyword evidence="11" id="KW-0325">Glycoprotein</keyword>
<evidence type="ECO:0000256" key="9">
    <source>
        <dbReference type="ARBA" id="ARBA00022989"/>
    </source>
</evidence>
<keyword evidence="10 14" id="KW-0472">Membrane</keyword>
<evidence type="ECO:0000313" key="17">
    <source>
        <dbReference type="EMBL" id="KAL3109524.1"/>
    </source>
</evidence>
<dbReference type="Gene3D" id="3.40.50.1820">
    <property type="entry name" value="alpha/beta hydrolase"/>
    <property type="match status" value="1"/>
</dbReference>
<dbReference type="Pfam" id="PF00326">
    <property type="entry name" value="Peptidase_S9"/>
    <property type="match status" value="1"/>
</dbReference>
<evidence type="ECO:0000256" key="8">
    <source>
        <dbReference type="ARBA" id="ARBA00022968"/>
    </source>
</evidence>
<dbReference type="AlphaFoldDB" id="A0ABD2L4Y8"/>
<evidence type="ECO:0000256" key="5">
    <source>
        <dbReference type="ARBA" id="ARBA00022692"/>
    </source>
</evidence>
<comment type="function">
    <text evidence="13">Removes N-terminal dipeptides sequentially from polypeptides. Essential for control of distal tip cell migration.</text>
</comment>
<accession>A0ABD2L4Y8</accession>
<evidence type="ECO:0000256" key="1">
    <source>
        <dbReference type="ARBA" id="ARBA00004606"/>
    </source>
</evidence>
<dbReference type="GO" id="GO:0016020">
    <property type="term" value="C:membrane"/>
    <property type="evidence" value="ECO:0007669"/>
    <property type="project" value="UniProtKB-SubCell"/>
</dbReference>
<evidence type="ECO:0000256" key="7">
    <source>
        <dbReference type="ARBA" id="ARBA00022825"/>
    </source>
</evidence>
<dbReference type="Pfam" id="PF00930">
    <property type="entry name" value="DPPIV_N"/>
    <property type="match status" value="1"/>
</dbReference>
<dbReference type="InterPro" id="IPR002469">
    <property type="entry name" value="Peptidase_S9B_N"/>
</dbReference>
<comment type="subcellular location">
    <subcellularLocation>
        <location evidence="12">Endomembrane system</location>
        <topology evidence="12">Single-pass membrane protein</topology>
    </subcellularLocation>
    <subcellularLocation>
        <location evidence="1">Membrane</location>
        <topology evidence="1">Single-pass type II membrane protein</topology>
    </subcellularLocation>
</comment>
<dbReference type="SUPFAM" id="SSF53474">
    <property type="entry name" value="alpha/beta-Hydrolases"/>
    <property type="match status" value="1"/>
</dbReference>
<keyword evidence="6" id="KW-0378">Hydrolase</keyword>
<keyword evidence="18" id="KW-1185">Reference proteome</keyword>
<dbReference type="GO" id="GO:0012505">
    <property type="term" value="C:endomembrane system"/>
    <property type="evidence" value="ECO:0007669"/>
    <property type="project" value="UniProtKB-SubCell"/>
</dbReference>
<evidence type="ECO:0000256" key="13">
    <source>
        <dbReference type="ARBA" id="ARBA00058505"/>
    </source>
</evidence>
<dbReference type="GO" id="GO:0008236">
    <property type="term" value="F:serine-type peptidase activity"/>
    <property type="evidence" value="ECO:0007669"/>
    <property type="project" value="UniProtKB-KW"/>
</dbReference>
<keyword evidence="7" id="KW-0720">Serine protease</keyword>
<evidence type="ECO:0000259" key="15">
    <source>
        <dbReference type="Pfam" id="PF00326"/>
    </source>
</evidence>
<evidence type="ECO:0000259" key="16">
    <source>
        <dbReference type="Pfam" id="PF00930"/>
    </source>
</evidence>
<evidence type="ECO:0000256" key="2">
    <source>
        <dbReference type="ARBA" id="ARBA00010036"/>
    </source>
</evidence>
<evidence type="ECO:0000256" key="6">
    <source>
        <dbReference type="ARBA" id="ARBA00022801"/>
    </source>
</evidence>
<evidence type="ECO:0000256" key="3">
    <source>
        <dbReference type="ARBA" id="ARBA00022438"/>
    </source>
</evidence>
<keyword evidence="4" id="KW-0645">Protease</keyword>
<comment type="caution">
    <text evidence="17">The sequence shown here is derived from an EMBL/GenBank/DDBJ whole genome shotgun (WGS) entry which is preliminary data.</text>
</comment>
<dbReference type="Gene3D" id="2.140.10.30">
    <property type="entry name" value="Dipeptidylpeptidase IV, N-terminal domain"/>
    <property type="match status" value="1"/>
</dbReference>
<evidence type="ECO:0000256" key="4">
    <source>
        <dbReference type="ARBA" id="ARBA00022670"/>
    </source>
</evidence>
<keyword evidence="9 14" id="KW-1133">Transmembrane helix</keyword>
<dbReference type="InterPro" id="IPR001375">
    <property type="entry name" value="Peptidase_S9_cat"/>
</dbReference>
<gene>
    <name evidence="17" type="ORF">niasHT_011679</name>
</gene>
<dbReference type="Proteomes" id="UP001620626">
    <property type="component" value="Unassembled WGS sequence"/>
</dbReference>
<reference evidence="17 18" key="1">
    <citation type="submission" date="2024-10" db="EMBL/GenBank/DDBJ databases">
        <authorList>
            <person name="Kim D."/>
        </authorList>
    </citation>
    <scope>NUCLEOTIDE SEQUENCE [LARGE SCALE GENOMIC DNA]</scope>
    <source>
        <strain evidence="17">BH-2024</strain>
    </source>
</reference>
<dbReference type="EMBL" id="JBICBT010000568">
    <property type="protein sequence ID" value="KAL3109524.1"/>
    <property type="molecule type" value="Genomic_DNA"/>
</dbReference>
<dbReference type="GO" id="GO:0004177">
    <property type="term" value="F:aminopeptidase activity"/>
    <property type="evidence" value="ECO:0007669"/>
    <property type="project" value="UniProtKB-KW"/>
</dbReference>
<keyword evidence="5 14" id="KW-0812">Transmembrane</keyword>
<dbReference type="PANTHER" id="PTHR11731:SF200">
    <property type="entry name" value="DIPEPTIDYL PEPTIDASE 10, ISOFORM B"/>
    <property type="match status" value="1"/>
</dbReference>
<proteinExistence type="inferred from homology"/>
<feature type="domain" description="Peptidase S9 prolyl oligopeptidase catalytic" evidence="15">
    <location>
        <begin position="648"/>
        <end position="846"/>
    </location>
</feature>
<evidence type="ECO:0000313" key="18">
    <source>
        <dbReference type="Proteomes" id="UP001620626"/>
    </source>
</evidence>
<comment type="similarity">
    <text evidence="2">Belongs to the peptidase S9B family. DPPIV subfamily.</text>
</comment>
<evidence type="ECO:0000256" key="14">
    <source>
        <dbReference type="SAM" id="Phobius"/>
    </source>
</evidence>
<dbReference type="SUPFAM" id="SSF82171">
    <property type="entry name" value="DPP6 N-terminal domain-like"/>
    <property type="match status" value="1"/>
</dbReference>
<dbReference type="GO" id="GO:0006508">
    <property type="term" value="P:proteolysis"/>
    <property type="evidence" value="ECO:0007669"/>
    <property type="project" value="UniProtKB-KW"/>
</dbReference>
<organism evidence="17 18">
    <name type="scientific">Heterodera trifolii</name>
    <dbReference type="NCBI Taxonomy" id="157864"/>
    <lineage>
        <taxon>Eukaryota</taxon>
        <taxon>Metazoa</taxon>
        <taxon>Ecdysozoa</taxon>
        <taxon>Nematoda</taxon>
        <taxon>Chromadorea</taxon>
        <taxon>Rhabditida</taxon>
        <taxon>Tylenchina</taxon>
        <taxon>Tylenchomorpha</taxon>
        <taxon>Tylenchoidea</taxon>
        <taxon>Heteroderidae</taxon>
        <taxon>Heteroderinae</taxon>
        <taxon>Heterodera</taxon>
    </lineage>
</organism>
<feature type="transmembrane region" description="Helical" evidence="14">
    <location>
        <begin position="53"/>
        <end position="76"/>
    </location>
</feature>
<feature type="domain" description="Dipeptidylpeptidase IV N-terminal" evidence="16">
    <location>
        <begin position="170"/>
        <end position="550"/>
    </location>
</feature>